<keyword evidence="2" id="KW-0812">Transmembrane</keyword>
<name>A0A1E3PZ36_LIPST</name>
<feature type="transmembrane region" description="Helical" evidence="2">
    <location>
        <begin position="388"/>
        <end position="409"/>
    </location>
</feature>
<dbReference type="PANTHER" id="PTHR35859:SF5">
    <property type="entry name" value="ION TRANSPORT DOMAIN-CONTAINING PROTEIN"/>
    <property type="match status" value="1"/>
</dbReference>
<dbReference type="Pfam" id="PF23317">
    <property type="entry name" value="YVC1_C"/>
    <property type="match status" value="1"/>
</dbReference>
<evidence type="ECO:0000313" key="4">
    <source>
        <dbReference type="EMBL" id="ODQ70544.1"/>
    </source>
</evidence>
<gene>
    <name evidence="4" type="ORF">LIPSTDRAFT_107094</name>
</gene>
<feature type="domain" description="Calcium channel YVC1-like C-terminal transmembrane" evidence="3">
    <location>
        <begin position="260"/>
        <end position="553"/>
    </location>
</feature>
<feature type="transmembrane region" description="Helical" evidence="2">
    <location>
        <begin position="316"/>
        <end position="340"/>
    </location>
</feature>
<feature type="compositionally biased region" description="Polar residues" evidence="1">
    <location>
        <begin position="627"/>
        <end position="638"/>
    </location>
</feature>
<evidence type="ECO:0000256" key="1">
    <source>
        <dbReference type="SAM" id="MobiDB-lite"/>
    </source>
</evidence>
<dbReference type="STRING" id="675824.A0A1E3PZ36"/>
<feature type="compositionally biased region" description="Acidic residues" evidence="1">
    <location>
        <begin position="842"/>
        <end position="870"/>
    </location>
</feature>
<dbReference type="OrthoDB" id="310870at2759"/>
<keyword evidence="2" id="KW-1133">Transmembrane helix</keyword>
<protein>
    <recommendedName>
        <fullName evidence="3">Calcium channel YVC1-like C-terminal transmembrane domain-containing protein</fullName>
    </recommendedName>
</protein>
<dbReference type="PANTHER" id="PTHR35859">
    <property type="entry name" value="NONSELECTIVE CATION CHANNEL PROTEIN"/>
    <property type="match status" value="1"/>
</dbReference>
<dbReference type="EMBL" id="KV454300">
    <property type="protein sequence ID" value="ODQ70544.1"/>
    <property type="molecule type" value="Genomic_DNA"/>
</dbReference>
<proteinExistence type="predicted"/>
<reference evidence="4 5" key="1">
    <citation type="journal article" date="2016" name="Proc. Natl. Acad. Sci. U.S.A.">
        <title>Comparative genomics of biotechnologically important yeasts.</title>
        <authorList>
            <person name="Riley R."/>
            <person name="Haridas S."/>
            <person name="Wolfe K.H."/>
            <person name="Lopes M.R."/>
            <person name="Hittinger C.T."/>
            <person name="Goeker M."/>
            <person name="Salamov A.A."/>
            <person name="Wisecaver J.H."/>
            <person name="Long T.M."/>
            <person name="Calvey C.H."/>
            <person name="Aerts A.L."/>
            <person name="Barry K.W."/>
            <person name="Choi C."/>
            <person name="Clum A."/>
            <person name="Coughlan A.Y."/>
            <person name="Deshpande S."/>
            <person name="Douglass A.P."/>
            <person name="Hanson S.J."/>
            <person name="Klenk H.-P."/>
            <person name="LaButti K.M."/>
            <person name="Lapidus A."/>
            <person name="Lindquist E.A."/>
            <person name="Lipzen A.M."/>
            <person name="Meier-Kolthoff J.P."/>
            <person name="Ohm R.A."/>
            <person name="Otillar R.P."/>
            <person name="Pangilinan J.L."/>
            <person name="Peng Y."/>
            <person name="Rokas A."/>
            <person name="Rosa C.A."/>
            <person name="Scheuner C."/>
            <person name="Sibirny A.A."/>
            <person name="Slot J.C."/>
            <person name="Stielow J.B."/>
            <person name="Sun H."/>
            <person name="Kurtzman C.P."/>
            <person name="Blackwell M."/>
            <person name="Grigoriev I.V."/>
            <person name="Jeffries T.W."/>
        </authorList>
    </citation>
    <scope>NUCLEOTIDE SEQUENCE [LARGE SCALE GENOMIC DNA]</scope>
    <source>
        <strain evidence="4 5">NRRL Y-11557</strain>
    </source>
</reference>
<dbReference type="InterPro" id="IPR056336">
    <property type="entry name" value="YVC1_C"/>
</dbReference>
<feature type="transmembrane region" description="Helical" evidence="2">
    <location>
        <begin position="360"/>
        <end position="381"/>
    </location>
</feature>
<accession>A0A1E3PZ36</accession>
<organism evidence="4 5">
    <name type="scientific">Lipomyces starkeyi NRRL Y-11557</name>
    <dbReference type="NCBI Taxonomy" id="675824"/>
    <lineage>
        <taxon>Eukaryota</taxon>
        <taxon>Fungi</taxon>
        <taxon>Dikarya</taxon>
        <taxon>Ascomycota</taxon>
        <taxon>Saccharomycotina</taxon>
        <taxon>Lipomycetes</taxon>
        <taxon>Lipomycetales</taxon>
        <taxon>Lipomycetaceae</taxon>
        <taxon>Lipomyces</taxon>
    </lineage>
</organism>
<feature type="compositionally biased region" description="Polar residues" evidence="1">
    <location>
        <begin position="705"/>
        <end position="722"/>
    </location>
</feature>
<feature type="region of interest" description="Disordered" evidence="1">
    <location>
        <begin position="622"/>
        <end position="739"/>
    </location>
</feature>
<evidence type="ECO:0000256" key="2">
    <source>
        <dbReference type="SAM" id="Phobius"/>
    </source>
</evidence>
<keyword evidence="2" id="KW-0472">Membrane</keyword>
<evidence type="ECO:0000259" key="3">
    <source>
        <dbReference type="Pfam" id="PF23317"/>
    </source>
</evidence>
<keyword evidence="5" id="KW-1185">Reference proteome</keyword>
<sequence>MDRKAQPFPVFDEHLPFSSLLYQIELHIARTVDSPYSYEQLRGPPISTHLIRPLVRSLEQTRHPAIIAALLAARIDFSVQEDDRAIHEARAYTAELVALRYAGHLPEPELIQYLTYEIPRKNTVTSGTTTPSQSASYATSPVTEATSLLEDHRAAAAATASADIDIEREAGEGAPYVTESAMGLSALELAILGNAKKFLLSRSVENVISSIWEGRIVFWDSISVQSKKKASFYNPRRSGNDWYSRLRVPKYRMFFMMVNYAVLLALYYAVLTERNITRVTALEIALDVWYAGFVYEEIGQVRESGSIRYYASDYWSAFDLAMIVIFLTFFVVRVIGVFALNHERYAHAAFDVLSLEALLLVPRVFSSLAISPYFGTLLPCLKQMTKDFLKVLVLIVILYVGFLTTFSFLGREHFTVNGMAWLLIRVFFGAPYDGLDAASEISPIFGPPLMLVFVILTNVLLITVVISILSQRFGRMMNNANEEYMLLFASSVMESITTSDRVTYFYPPLNLIGILIRPIRLFLNHNEYRNLRIYTLKVTHAPFVALLWIYENVRYHLAASMRESHSSLLHLRSVNGKKRLWTPQYGSSYATQGSGRISQGLLVANQVILSGTEPELVRSVLGAGEDGSQSKPSNSRNDSYGRANGTGVANKDVAKRRKTRKSAIVAKQPTDANAANKSPERPPLASSAPMGSIANGAVPDKENEQTSPELTLSRATTFSTPQNRDRKLSGVSGGSDSAHLKQIRRSKIAISLLRDLRRRRSVTLPAMASDARSEISDVSSMAAMHHDDGAKALAATHTASELGSHEEEFRMSSLPSQARSENSTVGDGREGVSGGERNDYMDGIDEDDSDDSDDSDIEDVDDDDEDDDDFIGLYADQSNLRIRGLEEQVYKMKEMLEHMNAMLVENMQRQRET</sequence>
<dbReference type="AlphaFoldDB" id="A0A1E3PZ36"/>
<feature type="compositionally biased region" description="Polar residues" evidence="1">
    <location>
        <begin position="813"/>
        <end position="825"/>
    </location>
</feature>
<feature type="region of interest" description="Disordered" evidence="1">
    <location>
        <begin position="798"/>
        <end position="870"/>
    </location>
</feature>
<feature type="transmembrane region" description="Helical" evidence="2">
    <location>
        <begin position="253"/>
        <end position="270"/>
    </location>
</feature>
<dbReference type="InterPro" id="IPR052971">
    <property type="entry name" value="TRP_calcium_channel"/>
</dbReference>
<feature type="transmembrane region" description="Helical" evidence="2">
    <location>
        <begin position="449"/>
        <end position="469"/>
    </location>
</feature>
<dbReference type="Proteomes" id="UP000094385">
    <property type="component" value="Unassembled WGS sequence"/>
</dbReference>
<evidence type="ECO:0000313" key="5">
    <source>
        <dbReference type="Proteomes" id="UP000094385"/>
    </source>
</evidence>